<name>A0A833RFY5_9POAL</name>
<accession>A0A833RFY5</accession>
<organism evidence="1 2">
    <name type="scientific">Carex littledalei</name>
    <dbReference type="NCBI Taxonomy" id="544730"/>
    <lineage>
        <taxon>Eukaryota</taxon>
        <taxon>Viridiplantae</taxon>
        <taxon>Streptophyta</taxon>
        <taxon>Embryophyta</taxon>
        <taxon>Tracheophyta</taxon>
        <taxon>Spermatophyta</taxon>
        <taxon>Magnoliopsida</taxon>
        <taxon>Liliopsida</taxon>
        <taxon>Poales</taxon>
        <taxon>Cyperaceae</taxon>
        <taxon>Cyperoideae</taxon>
        <taxon>Cariceae</taxon>
        <taxon>Carex</taxon>
        <taxon>Carex subgen. Euthyceras</taxon>
    </lineage>
</organism>
<gene>
    <name evidence="1" type="ORF">FCM35_KLT09413</name>
</gene>
<reference evidence="1" key="1">
    <citation type="submission" date="2020-01" db="EMBL/GenBank/DDBJ databases">
        <title>Genome sequence of Kobresia littledalei, the first chromosome-level genome in the family Cyperaceae.</title>
        <authorList>
            <person name="Qu G."/>
        </authorList>
    </citation>
    <scope>NUCLEOTIDE SEQUENCE</scope>
    <source>
        <strain evidence="1">C.B.Clarke</strain>
        <tissue evidence="1">Leaf</tissue>
    </source>
</reference>
<protein>
    <submittedName>
        <fullName evidence="1">Uncharacterized protein</fullName>
    </submittedName>
</protein>
<dbReference type="AlphaFoldDB" id="A0A833RFY5"/>
<dbReference type="Proteomes" id="UP000623129">
    <property type="component" value="Unassembled WGS sequence"/>
</dbReference>
<sequence length="83" mass="8770">MRLAPSCHQSSYQWGLAINIGAGEEGRGSGPGLPCKLVMAEHGGNVKAVVFVRSGREQDIRVGENQGVAEAEITFVACLEELS</sequence>
<dbReference type="EMBL" id="SWLB01000002">
    <property type="protein sequence ID" value="KAF3340569.1"/>
    <property type="molecule type" value="Genomic_DNA"/>
</dbReference>
<evidence type="ECO:0000313" key="1">
    <source>
        <dbReference type="EMBL" id="KAF3340569.1"/>
    </source>
</evidence>
<evidence type="ECO:0000313" key="2">
    <source>
        <dbReference type="Proteomes" id="UP000623129"/>
    </source>
</evidence>
<comment type="caution">
    <text evidence="1">The sequence shown here is derived from an EMBL/GenBank/DDBJ whole genome shotgun (WGS) entry which is preliminary data.</text>
</comment>
<keyword evidence="2" id="KW-1185">Reference proteome</keyword>
<proteinExistence type="predicted"/>